<feature type="domain" description="D-alanyl-D-alanine carboxypeptidase-like core" evidence="1">
    <location>
        <begin position="30"/>
        <end position="158"/>
    </location>
</feature>
<evidence type="ECO:0000259" key="1">
    <source>
        <dbReference type="Pfam" id="PF02557"/>
    </source>
</evidence>
<dbReference type="STRING" id="535712.A4Z71_06590"/>
<accession>A0A1D9E0Q3</accession>
<dbReference type="KEGG" id="rpla:A4Z71_06590"/>
<name>A0A1D9E0Q3_9MICO</name>
<dbReference type="InterPro" id="IPR058193">
    <property type="entry name" value="VanY/YodJ_core_dom"/>
</dbReference>
<evidence type="ECO:0000313" key="3">
    <source>
        <dbReference type="Proteomes" id="UP000243784"/>
    </source>
</evidence>
<dbReference type="InterPro" id="IPR009045">
    <property type="entry name" value="Zn_M74/Hedgehog-like"/>
</dbReference>
<gene>
    <name evidence="2" type="ORF">A4Z71_06590</name>
</gene>
<dbReference type="SUPFAM" id="SSF55166">
    <property type="entry name" value="Hedgehog/DD-peptidase"/>
    <property type="match status" value="1"/>
</dbReference>
<organism evidence="2 3">
    <name type="scientific">Candidatus Rhodoluna planktonica</name>
    <dbReference type="NCBI Taxonomy" id="535712"/>
    <lineage>
        <taxon>Bacteria</taxon>
        <taxon>Bacillati</taxon>
        <taxon>Actinomycetota</taxon>
        <taxon>Actinomycetes</taxon>
        <taxon>Micrococcales</taxon>
        <taxon>Microbacteriaceae</taxon>
        <taxon>Luna cluster</taxon>
        <taxon>Luna-1 subcluster</taxon>
        <taxon>Rhodoluna</taxon>
    </lineage>
</organism>
<dbReference type="PANTHER" id="PTHR34385:SF1">
    <property type="entry name" value="PEPTIDOGLYCAN L-ALANYL-D-GLUTAMATE ENDOPEPTIDASE CWLK"/>
    <property type="match status" value="1"/>
</dbReference>
<dbReference type="InterPro" id="IPR052179">
    <property type="entry name" value="DD-CPase-like"/>
</dbReference>
<keyword evidence="3" id="KW-1185">Reference proteome</keyword>
<dbReference type="EMBL" id="CP015208">
    <property type="protein sequence ID" value="AOY56600.1"/>
    <property type="molecule type" value="Genomic_DNA"/>
</dbReference>
<sequence length="185" mass="20458">MNKQTPLTIIDWLDNPADRATWLRNIPGGRMHKAAAPNFIKLAKAMKAAGAGTLLVNSSFRAYSTQVFIHRNQVARLGLVAGEALAARPGYSEHQTGLAVDVSAAGQGCVIQICFANTKAGKWLAANAWQYGFIIRYPKGQTDYTGYQFEPWHLRYVGVQIAAEMKNLRVAVYERYLRLPAAPTY</sequence>
<dbReference type="GO" id="GO:0008233">
    <property type="term" value="F:peptidase activity"/>
    <property type="evidence" value="ECO:0007669"/>
    <property type="project" value="InterPro"/>
</dbReference>
<dbReference type="CDD" id="cd14852">
    <property type="entry name" value="LD-carboxypeptidase"/>
    <property type="match status" value="1"/>
</dbReference>
<dbReference type="OrthoDB" id="9792074at2"/>
<dbReference type="AlphaFoldDB" id="A0A1D9E0Q3"/>
<evidence type="ECO:0000313" key="2">
    <source>
        <dbReference type="EMBL" id="AOY56600.1"/>
    </source>
</evidence>
<dbReference type="RefSeq" id="WP_070955098.1">
    <property type="nucleotide sequence ID" value="NZ_CP015208.1"/>
</dbReference>
<dbReference type="Gene3D" id="3.30.1380.10">
    <property type="match status" value="1"/>
</dbReference>
<reference evidence="2 3" key="1">
    <citation type="journal article" date="2016" name="Biochim. Biophys. Acta">
        <title>Photochemical characterization of actinorhodopsin and its functional existence in the natural host.</title>
        <authorList>
            <person name="Nakamura S."/>
            <person name="Kikukawa T."/>
            <person name="Tamogami J."/>
            <person name="Kamiya M."/>
            <person name="Aizawa T."/>
            <person name="Hahn M.W."/>
            <person name="Ihara K."/>
            <person name="Kamo N."/>
            <person name="Demura M."/>
        </authorList>
    </citation>
    <scope>NUCLEOTIDE SEQUENCE [LARGE SCALE GENOMIC DNA]</scope>
    <source>
        <strain evidence="2 3">MWH-Dar1</strain>
    </source>
</reference>
<dbReference type="Proteomes" id="UP000243784">
    <property type="component" value="Chromosome"/>
</dbReference>
<dbReference type="Pfam" id="PF02557">
    <property type="entry name" value="VanY"/>
    <property type="match status" value="1"/>
</dbReference>
<protein>
    <recommendedName>
        <fullName evidence="1">D-alanyl-D-alanine carboxypeptidase-like core domain-containing protein</fullName>
    </recommendedName>
</protein>
<dbReference type="GO" id="GO:0006508">
    <property type="term" value="P:proteolysis"/>
    <property type="evidence" value="ECO:0007669"/>
    <property type="project" value="InterPro"/>
</dbReference>
<dbReference type="InterPro" id="IPR003709">
    <property type="entry name" value="VanY-like_core_dom"/>
</dbReference>
<proteinExistence type="predicted"/>
<dbReference type="PANTHER" id="PTHR34385">
    <property type="entry name" value="D-ALANYL-D-ALANINE CARBOXYPEPTIDASE"/>
    <property type="match status" value="1"/>
</dbReference>